<dbReference type="Gene3D" id="3.30.300.30">
    <property type="match status" value="1"/>
</dbReference>
<dbReference type="InterPro" id="IPR042099">
    <property type="entry name" value="ANL_N_sf"/>
</dbReference>
<dbReference type="PANTHER" id="PTHR45527">
    <property type="entry name" value="NONRIBOSOMAL PEPTIDE SYNTHETASE"/>
    <property type="match status" value="1"/>
</dbReference>
<dbReference type="Pfam" id="PF00501">
    <property type="entry name" value="AMP-binding"/>
    <property type="match status" value="1"/>
</dbReference>
<dbReference type="PROSITE" id="PS00455">
    <property type="entry name" value="AMP_BINDING"/>
    <property type="match status" value="1"/>
</dbReference>
<dbReference type="InterPro" id="IPR045851">
    <property type="entry name" value="AMP-bd_C_sf"/>
</dbReference>
<keyword evidence="4" id="KW-1185">Reference proteome</keyword>
<dbReference type="InterPro" id="IPR020845">
    <property type="entry name" value="AMP-binding_CS"/>
</dbReference>
<evidence type="ECO:0000259" key="2">
    <source>
        <dbReference type="Pfam" id="PF13193"/>
    </source>
</evidence>
<evidence type="ECO:0000313" key="4">
    <source>
        <dbReference type="Proteomes" id="UP001432014"/>
    </source>
</evidence>
<sequence length="488" mass="51850">MPVGTLPTNPLYEDFHERAVRRPDAPALHWHDTVVDYGGLAALADLAYAELAAHPGGPVALPARKSPRAIALVLACLRAGRPLLLVSESLGRRTLDQLVERAGCGWLAEAGEHTTGWTDLGPARPGAAALDPAAACLVLTTSGSTGTPKLVPLGAAALDRFTRWAHERFGLGEGRTVLNYAPLNFDLCLLDIWATLRSGGCAALVDPEHAVDPRRLVELFERTRPQVVQAVPMLFRILAEAGAAPTPEVRHVVLTGDHTPLPVRRALPGLFPAAEFHSVYGCTETNDSFLHTLGPADLSEGETVPLGRPLPGVRTALAGPDGLLAGAGTGELLVATPFQTDGYLADRDQGGRFTTAADGTRYFRSGDLVTRAEGGTLTLVGRTDFQVKVRGVRVSLEEVERVLLGHPEIAEAGVLALPDPAAGVRLHAVVRRRSERLNSLALRAYCAERLSKAAIPAAFRLTGEPLPSTSTGKVDRGRLRAELLEEST</sequence>
<dbReference type="Pfam" id="PF13193">
    <property type="entry name" value="AMP-binding_C"/>
    <property type="match status" value="1"/>
</dbReference>
<dbReference type="PANTHER" id="PTHR45527:SF1">
    <property type="entry name" value="FATTY ACID SYNTHASE"/>
    <property type="match status" value="1"/>
</dbReference>
<protein>
    <submittedName>
        <fullName evidence="3">AMP-binding protein</fullName>
    </submittedName>
</protein>
<dbReference type="InterPro" id="IPR025110">
    <property type="entry name" value="AMP-bd_C"/>
</dbReference>
<gene>
    <name evidence="3" type="ORF">OG469_18550</name>
</gene>
<dbReference type="Proteomes" id="UP001432014">
    <property type="component" value="Chromosome"/>
</dbReference>
<proteinExistence type="predicted"/>
<dbReference type="SUPFAM" id="SSF56801">
    <property type="entry name" value="Acetyl-CoA synthetase-like"/>
    <property type="match status" value="1"/>
</dbReference>
<accession>A0ABZ1W919</accession>
<feature type="domain" description="AMP-binding enzyme C-terminal" evidence="2">
    <location>
        <begin position="398"/>
        <end position="473"/>
    </location>
</feature>
<feature type="domain" description="AMP-dependent synthetase/ligase" evidence="1">
    <location>
        <begin position="15"/>
        <end position="344"/>
    </location>
</feature>
<dbReference type="RefSeq" id="WP_329497222.1">
    <property type="nucleotide sequence ID" value="NZ_CP108460.1"/>
</dbReference>
<organism evidence="3 4">
    <name type="scientific">Kitasatospora herbaricolor</name>
    <dbReference type="NCBI Taxonomy" id="68217"/>
    <lineage>
        <taxon>Bacteria</taxon>
        <taxon>Bacillati</taxon>
        <taxon>Actinomycetota</taxon>
        <taxon>Actinomycetes</taxon>
        <taxon>Kitasatosporales</taxon>
        <taxon>Streptomycetaceae</taxon>
        <taxon>Kitasatospora</taxon>
    </lineage>
</organism>
<name>A0ABZ1W919_9ACTN</name>
<dbReference type="EMBL" id="CP108482">
    <property type="protein sequence ID" value="WUS57336.1"/>
    <property type="molecule type" value="Genomic_DNA"/>
</dbReference>
<reference evidence="3 4" key="1">
    <citation type="submission" date="2022-10" db="EMBL/GenBank/DDBJ databases">
        <title>The complete genomes of actinobacterial strains from the NBC collection.</title>
        <authorList>
            <person name="Joergensen T.S."/>
            <person name="Alvarez Arevalo M."/>
            <person name="Sterndorff E.B."/>
            <person name="Faurdal D."/>
            <person name="Vuksanovic O."/>
            <person name="Mourched A.-S."/>
            <person name="Charusanti P."/>
            <person name="Shaw S."/>
            <person name="Blin K."/>
            <person name="Weber T."/>
        </authorList>
    </citation>
    <scope>NUCLEOTIDE SEQUENCE [LARGE SCALE GENOMIC DNA]</scope>
    <source>
        <strain evidence="3 4">NBC_01247</strain>
    </source>
</reference>
<dbReference type="Gene3D" id="3.40.50.12780">
    <property type="entry name" value="N-terminal domain of ligase-like"/>
    <property type="match status" value="1"/>
</dbReference>
<dbReference type="InterPro" id="IPR000873">
    <property type="entry name" value="AMP-dep_synth/lig_dom"/>
</dbReference>
<evidence type="ECO:0000313" key="3">
    <source>
        <dbReference type="EMBL" id="WUS57336.1"/>
    </source>
</evidence>
<evidence type="ECO:0000259" key="1">
    <source>
        <dbReference type="Pfam" id="PF00501"/>
    </source>
</evidence>